<sequence>MSEQKQNTPDALLPSSNALGNFMNSDKNGLFKKRELKALFGIVLLIVLGVVIIVFVSLPGSDKNPDHAVEDQDHTHVVKDKDHDHVDKHHDDHYDQAVSRHVELFSGSVPSGPPPSLTTCGSTINADQGTISYKDKQPYEAGELCTFIIRHGHSSIQFKLISHGISATDRNAIGIFVFNDNDGIGLVNASYFGPPNIINAKNFSGDVAIVTFTTKGNSGTGFIMSFEGVGGKKETLRGMDLVISSESASPFYLPLRSSYTMEKHCDIVVISDGTKVIPDTMPRSFVNLTVSQHFSRQQFCWDYLVIFNWERNNLRWDSKYCGNKWDRSNYGTHGLFIFIYYKSNWTSSGYATLNWERVGPKPKSMDLHGILPSANV</sequence>
<dbReference type="EMBL" id="CAXLJM020000135">
    <property type="protein sequence ID" value="CAL8140324.1"/>
    <property type="molecule type" value="Genomic_DNA"/>
</dbReference>
<dbReference type="InterPro" id="IPR035914">
    <property type="entry name" value="Sperma_CUB_dom_sf"/>
</dbReference>
<keyword evidence="3" id="KW-1185">Reference proteome</keyword>
<gene>
    <name evidence="2" type="ORF">ODALV1_LOCUS28242</name>
</gene>
<evidence type="ECO:0000313" key="3">
    <source>
        <dbReference type="Proteomes" id="UP001642540"/>
    </source>
</evidence>
<keyword evidence="1" id="KW-1133">Transmembrane helix</keyword>
<evidence type="ECO:0000313" key="2">
    <source>
        <dbReference type="EMBL" id="CAL8140324.1"/>
    </source>
</evidence>
<dbReference type="Proteomes" id="UP001642540">
    <property type="component" value="Unassembled WGS sequence"/>
</dbReference>
<accession>A0ABP1S032</accession>
<evidence type="ECO:0000256" key="1">
    <source>
        <dbReference type="SAM" id="Phobius"/>
    </source>
</evidence>
<reference evidence="2 3" key="1">
    <citation type="submission" date="2024-08" db="EMBL/GenBank/DDBJ databases">
        <authorList>
            <person name="Cucini C."/>
            <person name="Frati F."/>
        </authorList>
    </citation>
    <scope>NUCLEOTIDE SEQUENCE [LARGE SCALE GENOMIC DNA]</scope>
</reference>
<protein>
    <recommendedName>
        <fullName evidence="4">CUB domain-containing protein</fullName>
    </recommendedName>
</protein>
<dbReference type="SUPFAM" id="SSF49854">
    <property type="entry name" value="Spermadhesin, CUB domain"/>
    <property type="match status" value="1"/>
</dbReference>
<proteinExistence type="predicted"/>
<organism evidence="2 3">
    <name type="scientific">Orchesella dallaii</name>
    <dbReference type="NCBI Taxonomy" id="48710"/>
    <lineage>
        <taxon>Eukaryota</taxon>
        <taxon>Metazoa</taxon>
        <taxon>Ecdysozoa</taxon>
        <taxon>Arthropoda</taxon>
        <taxon>Hexapoda</taxon>
        <taxon>Collembola</taxon>
        <taxon>Entomobryomorpha</taxon>
        <taxon>Entomobryoidea</taxon>
        <taxon>Orchesellidae</taxon>
        <taxon>Orchesellinae</taxon>
        <taxon>Orchesella</taxon>
    </lineage>
</organism>
<evidence type="ECO:0008006" key="4">
    <source>
        <dbReference type="Google" id="ProtNLM"/>
    </source>
</evidence>
<name>A0ABP1S032_9HEXA</name>
<keyword evidence="1" id="KW-0812">Transmembrane</keyword>
<keyword evidence="1" id="KW-0472">Membrane</keyword>
<feature type="transmembrane region" description="Helical" evidence="1">
    <location>
        <begin position="38"/>
        <end position="58"/>
    </location>
</feature>
<comment type="caution">
    <text evidence="2">The sequence shown here is derived from an EMBL/GenBank/DDBJ whole genome shotgun (WGS) entry which is preliminary data.</text>
</comment>